<dbReference type="InterPro" id="IPR027417">
    <property type="entry name" value="P-loop_NTPase"/>
</dbReference>
<evidence type="ECO:0000256" key="6">
    <source>
        <dbReference type="ARBA" id="ARBA00023136"/>
    </source>
</evidence>
<comment type="subcellular location">
    <subcellularLocation>
        <location evidence="1">Cell membrane</location>
        <topology evidence="1">Multi-pass membrane protein</topology>
    </subcellularLocation>
</comment>
<keyword evidence="3" id="KW-1003">Cell membrane</keyword>
<evidence type="ECO:0000313" key="9">
    <source>
        <dbReference type="Proteomes" id="UP000824035"/>
    </source>
</evidence>
<organism evidence="8 9">
    <name type="scientific">Candidatus Allofournierella merdipullorum</name>
    <dbReference type="NCBI Taxonomy" id="2838595"/>
    <lineage>
        <taxon>Bacteria</taxon>
        <taxon>Bacillati</taxon>
        <taxon>Bacillota</taxon>
        <taxon>Clostridia</taxon>
        <taxon>Eubacteriales</taxon>
        <taxon>Oscillospiraceae</taxon>
        <taxon>Allofournierella</taxon>
    </lineage>
</organism>
<accession>A0A9D2E337</accession>
<dbReference type="PANTHER" id="PTHR37937">
    <property type="entry name" value="CONJUGATIVE TRANSFER: DNA TRANSPORT"/>
    <property type="match status" value="1"/>
</dbReference>
<evidence type="ECO:0000313" key="8">
    <source>
        <dbReference type="EMBL" id="HIZ29907.1"/>
    </source>
</evidence>
<reference evidence="8" key="1">
    <citation type="journal article" date="2021" name="PeerJ">
        <title>Extensive microbial diversity within the chicken gut microbiome revealed by metagenomics and culture.</title>
        <authorList>
            <person name="Gilroy R."/>
            <person name="Ravi A."/>
            <person name="Getino M."/>
            <person name="Pursley I."/>
            <person name="Horton D.L."/>
            <person name="Alikhan N.F."/>
            <person name="Baker D."/>
            <person name="Gharbi K."/>
            <person name="Hall N."/>
            <person name="Watson M."/>
            <person name="Adriaenssens E.M."/>
            <person name="Foster-Nyarko E."/>
            <person name="Jarju S."/>
            <person name="Secka A."/>
            <person name="Antonio M."/>
            <person name="Oren A."/>
            <person name="Chaudhuri R.R."/>
            <person name="La Ragione R."/>
            <person name="Hildebrand F."/>
            <person name="Pallen M.J."/>
        </authorList>
    </citation>
    <scope>NUCLEOTIDE SEQUENCE</scope>
    <source>
        <strain evidence="8">ChiGjej4B4-18154</strain>
    </source>
</reference>
<evidence type="ECO:0000256" key="5">
    <source>
        <dbReference type="ARBA" id="ARBA00022989"/>
    </source>
</evidence>
<comment type="caution">
    <text evidence="8">The sequence shown here is derived from an EMBL/GenBank/DDBJ whole genome shotgun (WGS) entry which is preliminary data.</text>
</comment>
<sequence>MKRPSQAGDHILYLFLYILVVWAALLIAQSLGGGLPELLENLTAALQTPFRIRWTEHSLLSILACTGMYIMGICLYQSTQGRTRDGEEHGSARWAVPKQVNAMFCQKQNKILTQHVRLGLDTHKHRRSLNVLVIGGSGAAKTRSYVLPNILEANTNYVITDPKMEVLTATGGYLKSRGYDVRVLNLVNLEQSDGYNPFRYIRDEKDALRLVNNLIQATTPKNSHESDPFWTKAETALLQAIILMLFQEAPEYEQNFSMVMRVLEYAEVKEDDEDHVSPLDLLFNAIEREKPDSVAVRQYKVFKMAAGKTSKSILVSTAVRLAPFNLPQIRAITDHDDMDLYTLGERKCALYAVIPDNDNTYNFLVSLLYSQVFQTLYYCADQIHHGALPQHVHFILDEAPSVNLPGLPRELATMRSRNISCSTIIQNMAQIKEQFKDSWETLPGNSDTLLYLGGNESSTHKYISEALGKSTIDTRTHGQTKGKSGSWSTNMQMSGRELLTPDEVRRLDNRYAILLIRGAGPVMDLKYDLMKHPAVRHTSLDGGAPYIHHGQTSAPAVTGFELFLPFPADDNNEDKENAA</sequence>
<dbReference type="Proteomes" id="UP000824035">
    <property type="component" value="Unassembled WGS sequence"/>
</dbReference>
<gene>
    <name evidence="8" type="ORF">H9813_01550</name>
</gene>
<reference evidence="8" key="2">
    <citation type="submission" date="2021-04" db="EMBL/GenBank/DDBJ databases">
        <authorList>
            <person name="Gilroy R."/>
        </authorList>
    </citation>
    <scope>NUCLEOTIDE SEQUENCE</scope>
    <source>
        <strain evidence="8">ChiGjej4B4-18154</strain>
    </source>
</reference>
<evidence type="ECO:0000256" key="1">
    <source>
        <dbReference type="ARBA" id="ARBA00004651"/>
    </source>
</evidence>
<proteinExistence type="inferred from homology"/>
<keyword evidence="6 7" id="KW-0472">Membrane</keyword>
<evidence type="ECO:0000256" key="4">
    <source>
        <dbReference type="ARBA" id="ARBA00022692"/>
    </source>
</evidence>
<dbReference type="AlphaFoldDB" id="A0A9D2E337"/>
<keyword evidence="5 7" id="KW-1133">Transmembrane helix</keyword>
<dbReference type="PANTHER" id="PTHR37937:SF1">
    <property type="entry name" value="CONJUGATIVE TRANSFER: DNA TRANSPORT"/>
    <property type="match status" value="1"/>
</dbReference>
<evidence type="ECO:0000256" key="7">
    <source>
        <dbReference type="SAM" id="Phobius"/>
    </source>
</evidence>
<protein>
    <submittedName>
        <fullName evidence="8">Type IV secretory system conjugative DNA transfer family protein</fullName>
    </submittedName>
</protein>
<keyword evidence="4 7" id="KW-0812">Transmembrane</keyword>
<evidence type="ECO:0000256" key="2">
    <source>
        <dbReference type="ARBA" id="ARBA00008806"/>
    </source>
</evidence>
<dbReference type="SUPFAM" id="SSF52540">
    <property type="entry name" value="P-loop containing nucleoside triphosphate hydrolases"/>
    <property type="match status" value="1"/>
</dbReference>
<feature type="transmembrane region" description="Helical" evidence="7">
    <location>
        <begin position="12"/>
        <end position="32"/>
    </location>
</feature>
<comment type="similarity">
    <text evidence="2">Belongs to the VirD4/TraG family.</text>
</comment>
<dbReference type="Pfam" id="PF02534">
    <property type="entry name" value="T4SS-DNA_transf"/>
    <property type="match status" value="1"/>
</dbReference>
<evidence type="ECO:0000256" key="3">
    <source>
        <dbReference type="ARBA" id="ARBA00022475"/>
    </source>
</evidence>
<dbReference type="EMBL" id="DXBV01000016">
    <property type="protein sequence ID" value="HIZ29907.1"/>
    <property type="molecule type" value="Genomic_DNA"/>
</dbReference>
<dbReference type="Gene3D" id="3.40.50.300">
    <property type="entry name" value="P-loop containing nucleotide triphosphate hydrolases"/>
    <property type="match status" value="1"/>
</dbReference>
<dbReference type="GO" id="GO:0005886">
    <property type="term" value="C:plasma membrane"/>
    <property type="evidence" value="ECO:0007669"/>
    <property type="project" value="UniProtKB-SubCell"/>
</dbReference>
<dbReference type="InterPro" id="IPR051539">
    <property type="entry name" value="T4SS-coupling_protein"/>
</dbReference>
<dbReference type="InterPro" id="IPR003688">
    <property type="entry name" value="TraG/VirD4"/>
</dbReference>
<dbReference type="CDD" id="cd01127">
    <property type="entry name" value="TrwB_TraG_TraD_VirD4"/>
    <property type="match status" value="1"/>
</dbReference>
<name>A0A9D2E337_9FIRM</name>
<dbReference type="NCBIfam" id="NF045973">
    <property type="entry name" value="conju_CD1115"/>
    <property type="match status" value="1"/>
</dbReference>